<evidence type="ECO:0000256" key="5">
    <source>
        <dbReference type="SAM" id="Phobius"/>
    </source>
</evidence>
<gene>
    <name evidence="6" type="ORF">K503DRAFT_782560</name>
</gene>
<evidence type="ECO:0000256" key="1">
    <source>
        <dbReference type="ARBA" id="ARBA00004141"/>
    </source>
</evidence>
<keyword evidence="7" id="KW-1185">Reference proteome</keyword>
<dbReference type="EMBL" id="KV448273">
    <property type="protein sequence ID" value="OAX38860.1"/>
    <property type="molecule type" value="Genomic_DNA"/>
</dbReference>
<evidence type="ECO:0000256" key="4">
    <source>
        <dbReference type="ARBA" id="ARBA00023136"/>
    </source>
</evidence>
<evidence type="ECO:0008006" key="8">
    <source>
        <dbReference type="Google" id="ProtNLM"/>
    </source>
</evidence>
<dbReference type="Pfam" id="PF01040">
    <property type="entry name" value="UbiA"/>
    <property type="match status" value="1"/>
</dbReference>
<comment type="subcellular location">
    <subcellularLocation>
        <location evidence="1">Membrane</location>
        <topology evidence="1">Multi-pass membrane protein</topology>
    </subcellularLocation>
</comment>
<dbReference type="InterPro" id="IPR050475">
    <property type="entry name" value="Prenyltransferase_related"/>
</dbReference>
<dbReference type="CDD" id="cd13965">
    <property type="entry name" value="PT_UbiA_3"/>
    <property type="match status" value="1"/>
</dbReference>
<dbReference type="GO" id="GO:0016765">
    <property type="term" value="F:transferase activity, transferring alkyl or aryl (other than methyl) groups"/>
    <property type="evidence" value="ECO:0007669"/>
    <property type="project" value="InterPro"/>
</dbReference>
<evidence type="ECO:0000256" key="2">
    <source>
        <dbReference type="ARBA" id="ARBA00022692"/>
    </source>
</evidence>
<dbReference type="AlphaFoldDB" id="A0A1B7N1X7"/>
<accession>A0A1B7N1X7</accession>
<dbReference type="Gene3D" id="1.10.357.140">
    <property type="entry name" value="UbiA prenyltransferase"/>
    <property type="match status" value="1"/>
</dbReference>
<feature type="transmembrane region" description="Helical" evidence="5">
    <location>
        <begin position="206"/>
        <end position="226"/>
    </location>
</feature>
<keyword evidence="4 5" id="KW-0472">Membrane</keyword>
<organism evidence="6 7">
    <name type="scientific">Rhizopogon vinicolor AM-OR11-026</name>
    <dbReference type="NCBI Taxonomy" id="1314800"/>
    <lineage>
        <taxon>Eukaryota</taxon>
        <taxon>Fungi</taxon>
        <taxon>Dikarya</taxon>
        <taxon>Basidiomycota</taxon>
        <taxon>Agaricomycotina</taxon>
        <taxon>Agaricomycetes</taxon>
        <taxon>Agaricomycetidae</taxon>
        <taxon>Boletales</taxon>
        <taxon>Suillineae</taxon>
        <taxon>Rhizopogonaceae</taxon>
        <taxon>Rhizopogon</taxon>
    </lineage>
</organism>
<evidence type="ECO:0000313" key="7">
    <source>
        <dbReference type="Proteomes" id="UP000092154"/>
    </source>
</evidence>
<dbReference type="InterPro" id="IPR044878">
    <property type="entry name" value="UbiA_sf"/>
</dbReference>
<dbReference type="PANTHER" id="PTHR42723:SF1">
    <property type="entry name" value="CHLOROPHYLL SYNTHASE, CHLOROPLASTIC"/>
    <property type="match status" value="1"/>
</dbReference>
<evidence type="ECO:0000256" key="3">
    <source>
        <dbReference type="ARBA" id="ARBA00022989"/>
    </source>
</evidence>
<dbReference type="PANTHER" id="PTHR42723">
    <property type="entry name" value="CHLOROPHYLL SYNTHASE"/>
    <property type="match status" value="1"/>
</dbReference>
<dbReference type="OrthoDB" id="434972at2759"/>
<dbReference type="Proteomes" id="UP000092154">
    <property type="component" value="Unassembled WGS sequence"/>
</dbReference>
<name>A0A1B7N1X7_9AGAM</name>
<dbReference type="InParanoid" id="A0A1B7N1X7"/>
<feature type="transmembrane region" description="Helical" evidence="5">
    <location>
        <begin position="238"/>
        <end position="257"/>
    </location>
</feature>
<dbReference type="GO" id="GO:0016020">
    <property type="term" value="C:membrane"/>
    <property type="evidence" value="ECO:0007669"/>
    <property type="project" value="UniProtKB-SubCell"/>
</dbReference>
<feature type="transmembrane region" description="Helical" evidence="5">
    <location>
        <begin position="269"/>
        <end position="287"/>
    </location>
</feature>
<dbReference type="STRING" id="1314800.A0A1B7N1X7"/>
<evidence type="ECO:0000313" key="6">
    <source>
        <dbReference type="EMBL" id="OAX38860.1"/>
    </source>
</evidence>
<protein>
    <recommendedName>
        <fullName evidence="8">UbiA prenyltransferase</fullName>
    </recommendedName>
</protein>
<sequence>MFSQAIDSGRRISEHILTLYLFTKSDVLTTLIPITLFALAAAPHLHLSRIPHTIIWIWLHLLKFDISNQIQDPEEDRRNKPDRPLPAGRITAETATDIRWLLVPICLAFSAKYGRQALASSICFEALSIWYNDFGGHKAGFSKNLLTAAGYMCMEVGATIVAGSNPCIDSIGVRAITFSCAVFATTLHAQDFKDEEGDRFTGRRTLVTLFPTFARLSMMVVIPLWSFCLSRLWKMDDICSAAFVMYGMVVGARFVVYRTARADRQSCKLYSLWFTIAHLLPGYWRFFYST</sequence>
<keyword evidence="3 5" id="KW-1133">Transmembrane helix</keyword>
<reference evidence="6 7" key="1">
    <citation type="submission" date="2016-06" db="EMBL/GenBank/DDBJ databases">
        <title>Comparative genomics of the ectomycorrhizal sister species Rhizopogon vinicolor and Rhizopogon vesiculosus (Basidiomycota: Boletales) reveals a divergence of the mating type B locus.</title>
        <authorList>
            <consortium name="DOE Joint Genome Institute"/>
            <person name="Mujic A.B."/>
            <person name="Kuo A."/>
            <person name="Tritt A."/>
            <person name="Lipzen A."/>
            <person name="Chen C."/>
            <person name="Johnson J."/>
            <person name="Sharma A."/>
            <person name="Barry K."/>
            <person name="Grigoriev I.V."/>
            <person name="Spatafora J.W."/>
        </authorList>
    </citation>
    <scope>NUCLEOTIDE SEQUENCE [LARGE SCALE GENOMIC DNA]</scope>
    <source>
        <strain evidence="6 7">AM-OR11-026</strain>
    </source>
</reference>
<proteinExistence type="predicted"/>
<keyword evidence="2 5" id="KW-0812">Transmembrane</keyword>
<dbReference type="InterPro" id="IPR000537">
    <property type="entry name" value="UbiA_prenyltransferase"/>
</dbReference>